<evidence type="ECO:0000313" key="3">
    <source>
        <dbReference type="Proteomes" id="UP000053144"/>
    </source>
</evidence>
<feature type="transmembrane region" description="Helical" evidence="1">
    <location>
        <begin position="31"/>
        <end position="50"/>
    </location>
</feature>
<name>A0A0L9UCC8_PHAAN</name>
<dbReference type="EMBL" id="CM003374">
    <property type="protein sequence ID" value="KOM40207.1"/>
    <property type="molecule type" value="Genomic_DNA"/>
</dbReference>
<dbReference type="Proteomes" id="UP000053144">
    <property type="component" value="Chromosome 4"/>
</dbReference>
<dbReference type="AlphaFoldDB" id="A0A0L9UCC8"/>
<sequence length="90" mass="9965">MRCNSFDICGREAGAKKIWWFRNALGGAMKLAWFVKEIGFYSWVMLLLFIDVVMDMVDGGAIVSCVVPCGGSAIKEKVMTAKVPEIEDGR</sequence>
<reference evidence="3" key="1">
    <citation type="journal article" date="2015" name="Proc. Natl. Acad. Sci. U.S.A.">
        <title>Genome sequencing of adzuki bean (Vigna angularis) provides insight into high starch and low fat accumulation and domestication.</title>
        <authorList>
            <person name="Yang K."/>
            <person name="Tian Z."/>
            <person name="Chen C."/>
            <person name="Luo L."/>
            <person name="Zhao B."/>
            <person name="Wang Z."/>
            <person name="Yu L."/>
            <person name="Li Y."/>
            <person name="Sun Y."/>
            <person name="Li W."/>
            <person name="Chen Y."/>
            <person name="Li Y."/>
            <person name="Zhang Y."/>
            <person name="Ai D."/>
            <person name="Zhao J."/>
            <person name="Shang C."/>
            <person name="Ma Y."/>
            <person name="Wu B."/>
            <person name="Wang M."/>
            <person name="Gao L."/>
            <person name="Sun D."/>
            <person name="Zhang P."/>
            <person name="Guo F."/>
            <person name="Wang W."/>
            <person name="Li Y."/>
            <person name="Wang J."/>
            <person name="Varshney R.K."/>
            <person name="Wang J."/>
            <person name="Ling H.Q."/>
            <person name="Wan P."/>
        </authorList>
    </citation>
    <scope>NUCLEOTIDE SEQUENCE</scope>
    <source>
        <strain evidence="3">cv. Jingnong 6</strain>
    </source>
</reference>
<keyword evidence="1" id="KW-1133">Transmembrane helix</keyword>
<evidence type="ECO:0000256" key="1">
    <source>
        <dbReference type="SAM" id="Phobius"/>
    </source>
</evidence>
<gene>
    <name evidence="2" type="ORF">LR48_Vigan04g040500</name>
</gene>
<accession>A0A0L9UCC8</accession>
<dbReference type="Gramene" id="KOM40207">
    <property type="protein sequence ID" value="KOM40207"/>
    <property type="gene ID" value="LR48_Vigan04g040500"/>
</dbReference>
<protein>
    <submittedName>
        <fullName evidence="2">Uncharacterized protein</fullName>
    </submittedName>
</protein>
<evidence type="ECO:0000313" key="2">
    <source>
        <dbReference type="EMBL" id="KOM40207.1"/>
    </source>
</evidence>
<keyword evidence="1" id="KW-0812">Transmembrane</keyword>
<proteinExistence type="predicted"/>
<keyword evidence="1" id="KW-0472">Membrane</keyword>
<organism evidence="2 3">
    <name type="scientific">Phaseolus angularis</name>
    <name type="common">Azuki bean</name>
    <name type="synonym">Vigna angularis</name>
    <dbReference type="NCBI Taxonomy" id="3914"/>
    <lineage>
        <taxon>Eukaryota</taxon>
        <taxon>Viridiplantae</taxon>
        <taxon>Streptophyta</taxon>
        <taxon>Embryophyta</taxon>
        <taxon>Tracheophyta</taxon>
        <taxon>Spermatophyta</taxon>
        <taxon>Magnoliopsida</taxon>
        <taxon>eudicotyledons</taxon>
        <taxon>Gunneridae</taxon>
        <taxon>Pentapetalae</taxon>
        <taxon>rosids</taxon>
        <taxon>fabids</taxon>
        <taxon>Fabales</taxon>
        <taxon>Fabaceae</taxon>
        <taxon>Papilionoideae</taxon>
        <taxon>50 kb inversion clade</taxon>
        <taxon>NPAAA clade</taxon>
        <taxon>indigoferoid/millettioid clade</taxon>
        <taxon>Phaseoleae</taxon>
        <taxon>Vigna</taxon>
    </lineage>
</organism>